<accession>W7JSV2</accession>
<evidence type="ECO:0000313" key="2">
    <source>
        <dbReference type="Proteomes" id="UP000030697"/>
    </source>
</evidence>
<dbReference type="Proteomes" id="UP000030697">
    <property type="component" value="Unassembled WGS sequence"/>
</dbReference>
<gene>
    <name evidence="1" type="ORF">C923_01171</name>
</gene>
<name>W7JSV2_PLAFA</name>
<dbReference type="AlphaFoldDB" id="W7JSV2"/>
<organism evidence="1 2">
    <name type="scientific">Plasmodium falciparum UGT5.1</name>
    <dbReference type="NCBI Taxonomy" id="1237627"/>
    <lineage>
        <taxon>Eukaryota</taxon>
        <taxon>Sar</taxon>
        <taxon>Alveolata</taxon>
        <taxon>Apicomplexa</taxon>
        <taxon>Aconoidasida</taxon>
        <taxon>Haemosporida</taxon>
        <taxon>Plasmodiidae</taxon>
        <taxon>Plasmodium</taxon>
        <taxon>Plasmodium (Laverania)</taxon>
    </lineage>
</organism>
<dbReference type="EMBL" id="KE124451">
    <property type="protein sequence ID" value="EWC78148.1"/>
    <property type="molecule type" value="Genomic_DNA"/>
</dbReference>
<protein>
    <submittedName>
        <fullName evidence="1">Uncharacterized protein</fullName>
    </submittedName>
</protein>
<reference evidence="1 2" key="1">
    <citation type="submission" date="2013-02" db="EMBL/GenBank/DDBJ databases">
        <title>The Genome Sequence of Plasmodium falciparum UGT5.1.</title>
        <authorList>
            <consortium name="The Broad Institute Genome Sequencing Platform"/>
            <consortium name="The Broad Institute Genome Sequencing Center for Infectious Disease"/>
            <person name="Neafsey D."/>
            <person name="Cheeseman I."/>
            <person name="Volkman S."/>
            <person name="Adams J."/>
            <person name="Walker B."/>
            <person name="Young S.K."/>
            <person name="Zeng Q."/>
            <person name="Gargeya S."/>
            <person name="Fitzgerald M."/>
            <person name="Haas B."/>
            <person name="Abouelleil A."/>
            <person name="Alvarado L."/>
            <person name="Arachchi H.M."/>
            <person name="Berlin A.M."/>
            <person name="Chapman S.B."/>
            <person name="Dewar J."/>
            <person name="Goldberg J."/>
            <person name="Griggs A."/>
            <person name="Gujja S."/>
            <person name="Hansen M."/>
            <person name="Howarth C."/>
            <person name="Imamovic A."/>
            <person name="Larimer J."/>
            <person name="McCowan C."/>
            <person name="Murphy C."/>
            <person name="Neiman D."/>
            <person name="Pearson M."/>
            <person name="Priest M."/>
            <person name="Roberts A."/>
            <person name="Saif S."/>
            <person name="Shea T."/>
            <person name="Sisk P."/>
            <person name="Sykes S."/>
            <person name="Wortman J."/>
            <person name="Nusbaum C."/>
            <person name="Birren B."/>
        </authorList>
    </citation>
    <scope>NUCLEOTIDE SEQUENCE [LARGE SCALE GENOMIC DNA]</scope>
    <source>
        <strain evidence="1 2">UGT5.1</strain>
    </source>
</reference>
<evidence type="ECO:0000313" key="1">
    <source>
        <dbReference type="EMBL" id="EWC78148.1"/>
    </source>
</evidence>
<proteinExistence type="predicted"/>
<sequence length="20" mass="2476">MFYHFTYYVYVAFLASRSLP</sequence>